<accession>A0A0R3SDT0</accession>
<evidence type="ECO:0000313" key="1">
    <source>
        <dbReference type="WBParaSite" id="HDID_0000287001-mRNA-1"/>
    </source>
</evidence>
<sequence>LNHCMIDTGNVVEKFAPSQRRCNTILWDNNFGEFVKLIFTVLHSGNTIIFVFGPVWKVPFIIYELDRDGRFLFVRKPSVISPNTPVPALKNTKLIIDRSSWGISTPKYYLVIGMTEHIYH</sequence>
<reference evidence="1" key="1">
    <citation type="submission" date="2017-02" db="UniProtKB">
        <authorList>
            <consortium name="WormBaseParasite"/>
        </authorList>
    </citation>
    <scope>IDENTIFICATION</scope>
</reference>
<proteinExistence type="predicted"/>
<organism evidence="1">
    <name type="scientific">Hymenolepis diminuta</name>
    <name type="common">Rat tapeworm</name>
    <dbReference type="NCBI Taxonomy" id="6216"/>
    <lineage>
        <taxon>Eukaryota</taxon>
        <taxon>Metazoa</taxon>
        <taxon>Spiralia</taxon>
        <taxon>Lophotrochozoa</taxon>
        <taxon>Platyhelminthes</taxon>
        <taxon>Cestoda</taxon>
        <taxon>Eucestoda</taxon>
        <taxon>Cyclophyllidea</taxon>
        <taxon>Hymenolepididae</taxon>
        <taxon>Hymenolepis</taxon>
    </lineage>
</organism>
<dbReference type="WBParaSite" id="HDID_0000287001-mRNA-1">
    <property type="protein sequence ID" value="HDID_0000287001-mRNA-1"/>
    <property type="gene ID" value="HDID_0000287001"/>
</dbReference>
<dbReference type="AlphaFoldDB" id="A0A0R3SDT0"/>
<name>A0A0R3SDT0_HYMDI</name>
<protein>
    <submittedName>
        <fullName evidence="1">DDE Tnp4 domain-containing protein</fullName>
    </submittedName>
</protein>